<evidence type="ECO:0000256" key="2">
    <source>
        <dbReference type="ARBA" id="ARBA00009773"/>
    </source>
</evidence>
<feature type="transmembrane region" description="Helical" evidence="6">
    <location>
        <begin position="259"/>
        <end position="282"/>
    </location>
</feature>
<feature type="transmembrane region" description="Helical" evidence="6">
    <location>
        <begin position="63"/>
        <end position="88"/>
    </location>
</feature>
<feature type="transmembrane region" description="Helical" evidence="6">
    <location>
        <begin position="14"/>
        <end position="43"/>
    </location>
</feature>
<keyword evidence="3 6" id="KW-0812">Transmembrane</keyword>
<comment type="similarity">
    <text evidence="2">Belongs to the autoinducer-2 exporter (AI-2E) (TC 2.A.86) family.</text>
</comment>
<dbReference type="Proteomes" id="UP000064939">
    <property type="component" value="Chromosome"/>
</dbReference>
<evidence type="ECO:0000256" key="5">
    <source>
        <dbReference type="ARBA" id="ARBA00023136"/>
    </source>
</evidence>
<dbReference type="RefSeq" id="WP_054582159.1">
    <property type="nucleotide sequence ID" value="NZ_CP012808.1"/>
</dbReference>
<feature type="transmembrane region" description="Helical" evidence="6">
    <location>
        <begin position="235"/>
        <end position="252"/>
    </location>
</feature>
<keyword evidence="5 6" id="KW-0472">Membrane</keyword>
<dbReference type="Pfam" id="PF01594">
    <property type="entry name" value="AI-2E_transport"/>
    <property type="match status" value="1"/>
</dbReference>
<feature type="transmembrane region" description="Helical" evidence="6">
    <location>
        <begin position="302"/>
        <end position="327"/>
    </location>
</feature>
<sequence length="338" mass="37685">MQLLNDKNSLITSYLLIFIFLALLIPLHLTVSFFSGFLVFAIIHSLSKSSEKYIDGRYARLTFSVVVSLIIISLIVLGIVRLISFIHYDLQGARLDQFNAEIDILLQQVQAEIIKYYPSFSPYTTISLKDQLFAYIKENLGMLRHTGTNILHSLASMIIAIIIGIMISLHQIQPTAHIPAFKAALIARIKNLATAFQNVVFAQVKISLINTLLFIVFAHIILPICGVHLPFAKTLTILTFIFGLIPIIGNLITNTLITVAALTISVGLAIVSLAYLIIIHKLEYFINAKIIGTKINATAWEVLLAMLVFEAIFGITGLIIAPIYYAYLKLELKQQQMI</sequence>
<evidence type="ECO:0000256" key="1">
    <source>
        <dbReference type="ARBA" id="ARBA00004141"/>
    </source>
</evidence>
<name>A0A0N9WFP1_9GAMM</name>
<dbReference type="EMBL" id="CP012808">
    <property type="protein sequence ID" value="ALH96276.1"/>
    <property type="molecule type" value="Genomic_DNA"/>
</dbReference>
<organism evidence="7 8">
    <name type="scientific">Acinetobacter equi</name>
    <dbReference type="NCBI Taxonomy" id="1324350"/>
    <lineage>
        <taxon>Bacteria</taxon>
        <taxon>Pseudomonadati</taxon>
        <taxon>Pseudomonadota</taxon>
        <taxon>Gammaproteobacteria</taxon>
        <taxon>Moraxellales</taxon>
        <taxon>Moraxellaceae</taxon>
        <taxon>Acinetobacter</taxon>
    </lineage>
</organism>
<gene>
    <name evidence="7" type="ORF">AOY20_12425</name>
</gene>
<dbReference type="KEGG" id="aei:AOY20_12425"/>
<reference evidence="7 8" key="1">
    <citation type="journal article" date="2015" name="Int. J. Syst. Evol. Microbiol.">
        <title>Acinetobacter equi sp. nov. isolated from horse faeces.</title>
        <authorList>
            <person name="Poppel M.T."/>
            <person name="Skiebe E."/>
            <person name="Laue M."/>
            <person name="Bergmann H."/>
            <person name="Ebersberger I."/>
            <person name="Garn T."/>
            <person name="Fruth A."/>
            <person name="Baumgardt S."/>
            <person name="Busse H.J."/>
            <person name="Wilharm G."/>
        </authorList>
    </citation>
    <scope>NUCLEOTIDE SEQUENCE [LARGE SCALE GENOMIC DNA]</scope>
    <source>
        <strain evidence="7 8">114</strain>
    </source>
</reference>
<dbReference type="AlphaFoldDB" id="A0A0N9WFP1"/>
<comment type="subcellular location">
    <subcellularLocation>
        <location evidence="1">Membrane</location>
        <topology evidence="1">Multi-pass membrane protein</topology>
    </subcellularLocation>
</comment>
<feature type="transmembrane region" description="Helical" evidence="6">
    <location>
        <begin position="208"/>
        <end position="229"/>
    </location>
</feature>
<evidence type="ECO:0000313" key="7">
    <source>
        <dbReference type="EMBL" id="ALH96276.1"/>
    </source>
</evidence>
<proteinExistence type="inferred from homology"/>
<evidence type="ECO:0000256" key="6">
    <source>
        <dbReference type="SAM" id="Phobius"/>
    </source>
</evidence>
<evidence type="ECO:0000256" key="4">
    <source>
        <dbReference type="ARBA" id="ARBA00022989"/>
    </source>
</evidence>
<dbReference type="GO" id="GO:0016020">
    <property type="term" value="C:membrane"/>
    <property type="evidence" value="ECO:0007669"/>
    <property type="project" value="UniProtKB-SubCell"/>
</dbReference>
<feature type="transmembrane region" description="Helical" evidence="6">
    <location>
        <begin position="150"/>
        <end position="169"/>
    </location>
</feature>
<evidence type="ECO:0000256" key="3">
    <source>
        <dbReference type="ARBA" id="ARBA00022692"/>
    </source>
</evidence>
<dbReference type="OrthoDB" id="8113193at2"/>
<accession>A0A0N9WFP1</accession>
<keyword evidence="8" id="KW-1185">Reference proteome</keyword>
<protein>
    <submittedName>
        <fullName evidence="7">Uncharacterized protein</fullName>
    </submittedName>
</protein>
<dbReference type="STRING" id="1324350.AOY20_12425"/>
<keyword evidence="4 6" id="KW-1133">Transmembrane helix</keyword>
<evidence type="ECO:0000313" key="8">
    <source>
        <dbReference type="Proteomes" id="UP000064939"/>
    </source>
</evidence>
<dbReference type="InterPro" id="IPR002549">
    <property type="entry name" value="AI-2E-like"/>
</dbReference>